<feature type="coiled-coil region" evidence="1">
    <location>
        <begin position="33"/>
        <end position="60"/>
    </location>
</feature>
<protein>
    <submittedName>
        <fullName evidence="3">Cell division protein FtsB</fullName>
    </submittedName>
</protein>
<organism evidence="3 4">
    <name type="scientific">Metaclostridioides mangenotii</name>
    <dbReference type="NCBI Taxonomy" id="1540"/>
    <lineage>
        <taxon>Bacteria</taxon>
        <taxon>Bacillati</taxon>
        <taxon>Bacillota</taxon>
        <taxon>Clostridia</taxon>
        <taxon>Peptostreptococcales</taxon>
        <taxon>Peptostreptococcaceae</taxon>
        <taxon>Metaclostridioides</taxon>
    </lineage>
</organism>
<evidence type="ECO:0000256" key="1">
    <source>
        <dbReference type="SAM" id="Coils"/>
    </source>
</evidence>
<feature type="transmembrane region" description="Helical" evidence="2">
    <location>
        <begin position="6"/>
        <end position="24"/>
    </location>
</feature>
<sequence length="60" mass="7143">MNNIITFSIYLTVGVVCLIIVYNLGRKLEREINLDKRKKYEELSNENKKLENDIRNKKQS</sequence>
<gene>
    <name evidence="3" type="ORF">J2Z43_001496</name>
</gene>
<proteinExistence type="predicted"/>
<keyword evidence="2" id="KW-1133">Transmembrane helix</keyword>
<accession>A0ABS4EB01</accession>
<evidence type="ECO:0000313" key="4">
    <source>
        <dbReference type="Proteomes" id="UP000767291"/>
    </source>
</evidence>
<keyword evidence="2" id="KW-0472">Membrane</keyword>
<keyword evidence="3" id="KW-0131">Cell cycle</keyword>
<keyword evidence="1" id="KW-0175">Coiled coil</keyword>
<evidence type="ECO:0000256" key="2">
    <source>
        <dbReference type="SAM" id="Phobius"/>
    </source>
</evidence>
<keyword evidence="3" id="KW-0132">Cell division</keyword>
<keyword evidence="4" id="KW-1185">Reference proteome</keyword>
<dbReference type="Proteomes" id="UP000767291">
    <property type="component" value="Unassembled WGS sequence"/>
</dbReference>
<name>A0ABS4EB01_9FIRM</name>
<dbReference type="RefSeq" id="WP_209456570.1">
    <property type="nucleotide sequence ID" value="NZ_BAAACS010000002.1"/>
</dbReference>
<dbReference type="GO" id="GO:0051301">
    <property type="term" value="P:cell division"/>
    <property type="evidence" value="ECO:0007669"/>
    <property type="project" value="UniProtKB-KW"/>
</dbReference>
<dbReference type="EMBL" id="JAGGJX010000002">
    <property type="protein sequence ID" value="MBP1855103.1"/>
    <property type="molecule type" value="Genomic_DNA"/>
</dbReference>
<reference evidence="3 4" key="1">
    <citation type="submission" date="2021-03" db="EMBL/GenBank/DDBJ databases">
        <title>Genomic Encyclopedia of Type Strains, Phase IV (KMG-IV): sequencing the most valuable type-strain genomes for metagenomic binning, comparative biology and taxonomic classification.</title>
        <authorList>
            <person name="Goeker M."/>
        </authorList>
    </citation>
    <scope>NUCLEOTIDE SEQUENCE [LARGE SCALE GENOMIC DNA]</scope>
    <source>
        <strain evidence="3 4">DSM 1289</strain>
    </source>
</reference>
<evidence type="ECO:0000313" key="3">
    <source>
        <dbReference type="EMBL" id="MBP1855103.1"/>
    </source>
</evidence>
<keyword evidence="2" id="KW-0812">Transmembrane</keyword>
<comment type="caution">
    <text evidence="3">The sequence shown here is derived from an EMBL/GenBank/DDBJ whole genome shotgun (WGS) entry which is preliminary data.</text>
</comment>